<comment type="similarity">
    <text evidence="1">Belongs to the AB hydrolase superfamily. AB hydrolase 4 family.</text>
</comment>
<dbReference type="OMA" id="LDWHGPH"/>
<evidence type="ECO:0000256" key="1">
    <source>
        <dbReference type="ARBA" id="ARBA00010884"/>
    </source>
</evidence>
<dbReference type="Proteomes" id="UP000264071">
    <property type="component" value="Unassembled WGS sequence"/>
</dbReference>
<dbReference type="InterPro" id="IPR012020">
    <property type="entry name" value="ABHD4"/>
</dbReference>
<evidence type="ECO:0000259" key="6">
    <source>
        <dbReference type="Pfam" id="PF00561"/>
    </source>
</evidence>
<sequence>MTTYCALPMPASTPLTASTTSAVPGAAPPPTRPYRAAWWLPDPHSATIWGRVGRREPPAPTHIERWDTPDGDFVDLVRLAGARGAQSPRLLLLHGLEGGVHSHYVRALFREARSRGWAADLLLFRSCGSEPNRLPRSYHSGETGDARWVLDQLTSRYPSAPIGLVGVSLGGNVLCKLLGEERGRLSPQVTGAVAISVPFDLARASRRIGQGFGVLYEHAFLRSLIPKAQAKVRRHPELRHLQPVSRIRTLWDFDDAFTAPVHGFADAADYYARSSSLPYLSHIARPTLLLSAVDDPFLPADVLDEVREAVAATPCVEAEFPVRGGHVGFTAGGRPWAPWYYAEWRAAEFLRPGLEGWVR</sequence>
<dbReference type="PIRSF" id="PIRSF005211">
    <property type="entry name" value="Ab_hydro_YheT"/>
    <property type="match status" value="1"/>
</dbReference>
<dbReference type="AlphaFoldDB" id="A0A3D4VDT9"/>
<evidence type="ECO:0000313" key="8">
    <source>
        <dbReference type="Proteomes" id="UP000264071"/>
    </source>
</evidence>
<evidence type="ECO:0000256" key="4">
    <source>
        <dbReference type="PIRSR" id="PIRSR005211-1"/>
    </source>
</evidence>
<keyword evidence="5" id="KW-0732">Signal</keyword>
<dbReference type="InterPro" id="IPR000073">
    <property type="entry name" value="AB_hydrolase_1"/>
</dbReference>
<dbReference type="PANTHER" id="PTHR10794">
    <property type="entry name" value="ABHYDROLASE DOMAIN-CONTAINING PROTEIN"/>
    <property type="match status" value="1"/>
</dbReference>
<dbReference type="InterPro" id="IPR050960">
    <property type="entry name" value="AB_hydrolase_4_sf"/>
</dbReference>
<protein>
    <recommendedName>
        <fullName evidence="6">AB hydrolase-1 domain-containing protein</fullName>
    </recommendedName>
</protein>
<dbReference type="EMBL" id="DPIY01000012">
    <property type="protein sequence ID" value="HCT58892.1"/>
    <property type="molecule type" value="Genomic_DNA"/>
</dbReference>
<keyword evidence="3" id="KW-0378">Hydrolase</keyword>
<feature type="active site" description="Charge relay system" evidence="4">
    <location>
        <position position="326"/>
    </location>
</feature>
<keyword evidence="2" id="KW-0719">Serine esterase</keyword>
<dbReference type="GO" id="GO:0034338">
    <property type="term" value="F:short-chain carboxylesterase activity"/>
    <property type="evidence" value="ECO:0007669"/>
    <property type="project" value="TreeGrafter"/>
</dbReference>
<accession>A0A3D4VDT9</accession>
<gene>
    <name evidence="7" type="ORF">DGD08_16955</name>
</gene>
<dbReference type="SUPFAM" id="SSF53474">
    <property type="entry name" value="alpha/beta-Hydrolases"/>
    <property type="match status" value="1"/>
</dbReference>
<name>A0A3D4VDT9_9BACT</name>
<feature type="active site" description="Charge relay system" evidence="4">
    <location>
        <position position="295"/>
    </location>
</feature>
<dbReference type="InterPro" id="IPR000952">
    <property type="entry name" value="AB_hydrolase_4_CS"/>
</dbReference>
<dbReference type="Gene3D" id="3.40.50.1820">
    <property type="entry name" value="alpha/beta hydrolase"/>
    <property type="match status" value="1"/>
</dbReference>
<feature type="domain" description="AB hydrolase-1" evidence="6">
    <location>
        <begin position="88"/>
        <end position="329"/>
    </location>
</feature>
<feature type="active site" description="Charge relay system" evidence="4">
    <location>
        <position position="168"/>
    </location>
</feature>
<reference evidence="7 8" key="1">
    <citation type="journal article" date="2018" name="Nat. Biotechnol.">
        <title>A standardized bacterial taxonomy based on genome phylogeny substantially revises the tree of life.</title>
        <authorList>
            <person name="Parks D.H."/>
            <person name="Chuvochina M."/>
            <person name="Waite D.W."/>
            <person name="Rinke C."/>
            <person name="Skarshewski A."/>
            <person name="Chaumeil P.A."/>
            <person name="Hugenholtz P."/>
        </authorList>
    </citation>
    <scope>NUCLEOTIDE SEQUENCE [LARGE SCALE GENOMIC DNA]</scope>
    <source>
        <strain evidence="7">UBA8844</strain>
    </source>
</reference>
<dbReference type="GO" id="GO:0047372">
    <property type="term" value="F:monoacylglycerol lipase activity"/>
    <property type="evidence" value="ECO:0007669"/>
    <property type="project" value="TreeGrafter"/>
</dbReference>
<evidence type="ECO:0000313" key="7">
    <source>
        <dbReference type="EMBL" id="HCT58892.1"/>
    </source>
</evidence>
<proteinExistence type="inferred from homology"/>
<dbReference type="PROSITE" id="PS01133">
    <property type="entry name" value="UPF0017"/>
    <property type="match status" value="1"/>
</dbReference>
<dbReference type="PANTHER" id="PTHR10794:SF94">
    <property type="entry name" value="ESTERASE YHET-RELATED"/>
    <property type="match status" value="1"/>
</dbReference>
<feature type="signal peptide" evidence="5">
    <location>
        <begin position="1"/>
        <end position="17"/>
    </location>
</feature>
<evidence type="ECO:0000256" key="2">
    <source>
        <dbReference type="ARBA" id="ARBA00022487"/>
    </source>
</evidence>
<evidence type="ECO:0000256" key="3">
    <source>
        <dbReference type="ARBA" id="ARBA00022801"/>
    </source>
</evidence>
<dbReference type="InterPro" id="IPR029058">
    <property type="entry name" value="AB_hydrolase_fold"/>
</dbReference>
<evidence type="ECO:0000256" key="5">
    <source>
        <dbReference type="SAM" id="SignalP"/>
    </source>
</evidence>
<feature type="chain" id="PRO_5017815488" description="AB hydrolase-1 domain-containing protein" evidence="5">
    <location>
        <begin position="18"/>
        <end position="359"/>
    </location>
</feature>
<organism evidence="7 8">
    <name type="scientific">Gemmatimonas aurantiaca</name>
    <dbReference type="NCBI Taxonomy" id="173480"/>
    <lineage>
        <taxon>Bacteria</taxon>
        <taxon>Pseudomonadati</taxon>
        <taxon>Gemmatimonadota</taxon>
        <taxon>Gemmatimonadia</taxon>
        <taxon>Gemmatimonadales</taxon>
        <taxon>Gemmatimonadaceae</taxon>
        <taxon>Gemmatimonas</taxon>
    </lineage>
</organism>
<comment type="caution">
    <text evidence="7">The sequence shown here is derived from an EMBL/GenBank/DDBJ whole genome shotgun (WGS) entry which is preliminary data.</text>
</comment>
<dbReference type="Pfam" id="PF00561">
    <property type="entry name" value="Abhydrolase_1"/>
    <property type="match status" value="1"/>
</dbReference>